<reference evidence="2 3" key="1">
    <citation type="submission" date="2019-03" db="EMBL/GenBank/DDBJ databases">
        <title>Single cell metagenomics reveals metabolic interactions within the superorganism composed of flagellate Streblomastix strix and complex community of Bacteroidetes bacteria on its surface.</title>
        <authorList>
            <person name="Treitli S.C."/>
            <person name="Kolisko M."/>
            <person name="Husnik F."/>
            <person name="Keeling P."/>
            <person name="Hampl V."/>
        </authorList>
    </citation>
    <scope>NUCLEOTIDE SEQUENCE [LARGE SCALE GENOMIC DNA]</scope>
    <source>
        <strain evidence="2">ST1C</strain>
    </source>
</reference>
<sequence>MTIEFKDVKLAHGSNANAAGVGTLILDNTKLIWTTSSSSFSATSQNSLEISYNDIVMNGTQLENEEVKESALFIQIAEEENEEDIPDAEQVSFVQSLNECIQKKDSVGEINEKTSETEKIEINDEESNTTYWFYFDKNAVQQAYEKITIEIQRLSEMEDQNNGIQSAGNNLMSFIDYSDDEEEEGYDEEQDKDDIEDNNKEQDNDDKEAKSTSKKRRRDKSPDDN</sequence>
<name>A0A5J4WTU7_9EUKA</name>
<proteinExistence type="predicted"/>
<feature type="region of interest" description="Disordered" evidence="1">
    <location>
        <begin position="176"/>
        <end position="225"/>
    </location>
</feature>
<comment type="caution">
    <text evidence="2">The sequence shown here is derived from an EMBL/GenBank/DDBJ whole genome shotgun (WGS) entry which is preliminary data.</text>
</comment>
<evidence type="ECO:0000256" key="1">
    <source>
        <dbReference type="SAM" id="MobiDB-lite"/>
    </source>
</evidence>
<dbReference type="InterPro" id="IPR011993">
    <property type="entry name" value="PH-like_dom_sf"/>
</dbReference>
<dbReference type="AlphaFoldDB" id="A0A5J4WTU7"/>
<evidence type="ECO:0000313" key="2">
    <source>
        <dbReference type="EMBL" id="KAA6398477.1"/>
    </source>
</evidence>
<dbReference type="Proteomes" id="UP000324800">
    <property type="component" value="Unassembled WGS sequence"/>
</dbReference>
<dbReference type="EMBL" id="SNRW01000948">
    <property type="protein sequence ID" value="KAA6398477.1"/>
    <property type="molecule type" value="Genomic_DNA"/>
</dbReference>
<feature type="compositionally biased region" description="Basic and acidic residues" evidence="1">
    <location>
        <begin position="197"/>
        <end position="211"/>
    </location>
</feature>
<organism evidence="2 3">
    <name type="scientific">Streblomastix strix</name>
    <dbReference type="NCBI Taxonomy" id="222440"/>
    <lineage>
        <taxon>Eukaryota</taxon>
        <taxon>Metamonada</taxon>
        <taxon>Preaxostyla</taxon>
        <taxon>Oxymonadida</taxon>
        <taxon>Streblomastigidae</taxon>
        <taxon>Streblomastix</taxon>
    </lineage>
</organism>
<dbReference type="Gene3D" id="2.30.29.30">
    <property type="entry name" value="Pleckstrin-homology domain (PH domain)/Phosphotyrosine-binding domain (PTB)"/>
    <property type="match status" value="1"/>
</dbReference>
<evidence type="ECO:0000313" key="3">
    <source>
        <dbReference type="Proteomes" id="UP000324800"/>
    </source>
</evidence>
<protein>
    <submittedName>
        <fullName evidence="2">Uncharacterized protein</fullName>
    </submittedName>
</protein>
<accession>A0A5J4WTU7</accession>
<feature type="compositionally biased region" description="Acidic residues" evidence="1">
    <location>
        <begin position="177"/>
        <end position="196"/>
    </location>
</feature>
<gene>
    <name evidence="2" type="ORF">EZS28_006002</name>
</gene>